<sequence>MQFLSSVLTGRAARFHASTTCHSPPCSLRDRPERSYRYKEFQDANQRIGETTLEWAGCFFLLASCVFHSPSRPRMTQMETEEVIQRFCTGSLDREAGLHAAYKHPQTLSEAVAYIDHFQRSRDAVYCTTNCHEVDGYTPSRINYAVDSKQKYDSHRFFRNRDHAQEPPRDEIYHHNYRSPDPLREDHLSGDSYYSQEPLGFDQEKTKHLYSRAKIEISVQESSSPKVKLPQNHQASETERERTDLVSSPANCHNSEVVSRDDLMSILIKSSRQFDYRHENVINELTTTPSGQNQIESFEVSQDLPNCTLNGQLNHDDCERYNILGFQALKSDEEKVNRYTEVKQEQTSNTARDKEMNDIPTRTLAISIKDVPDRVKNMESKTVIKSGFSRPQLVDSYHKLVEKVCWNGLDPPDADAQIVRKGWARKIQRNGLDPPEKGH</sequence>
<dbReference type="Proteomes" id="UP000762676">
    <property type="component" value="Unassembled WGS sequence"/>
</dbReference>
<accession>A0AAV4JVV2</accession>
<feature type="region of interest" description="Disordered" evidence="1">
    <location>
        <begin position="220"/>
        <end position="252"/>
    </location>
</feature>
<protein>
    <submittedName>
        <fullName evidence="2">Uncharacterized protein</fullName>
    </submittedName>
</protein>
<reference evidence="2 3" key="1">
    <citation type="journal article" date="2021" name="Elife">
        <title>Chloroplast acquisition without the gene transfer in kleptoplastic sea slugs, Plakobranchus ocellatus.</title>
        <authorList>
            <person name="Maeda T."/>
            <person name="Takahashi S."/>
            <person name="Yoshida T."/>
            <person name="Shimamura S."/>
            <person name="Takaki Y."/>
            <person name="Nagai Y."/>
            <person name="Toyoda A."/>
            <person name="Suzuki Y."/>
            <person name="Arimoto A."/>
            <person name="Ishii H."/>
            <person name="Satoh N."/>
            <person name="Nishiyama T."/>
            <person name="Hasebe M."/>
            <person name="Maruyama T."/>
            <person name="Minagawa J."/>
            <person name="Obokata J."/>
            <person name="Shigenobu S."/>
        </authorList>
    </citation>
    <scope>NUCLEOTIDE SEQUENCE [LARGE SCALE GENOMIC DNA]</scope>
</reference>
<feature type="compositionally biased region" description="Polar residues" evidence="1">
    <location>
        <begin position="220"/>
        <end position="235"/>
    </location>
</feature>
<dbReference type="AlphaFoldDB" id="A0AAV4JVV2"/>
<feature type="region of interest" description="Disordered" evidence="1">
    <location>
        <begin position="162"/>
        <end position="198"/>
    </location>
</feature>
<feature type="compositionally biased region" description="Basic and acidic residues" evidence="1">
    <location>
        <begin position="162"/>
        <end position="174"/>
    </location>
</feature>
<evidence type="ECO:0000313" key="3">
    <source>
        <dbReference type="Proteomes" id="UP000762676"/>
    </source>
</evidence>
<name>A0AAV4JVV2_9GAST</name>
<evidence type="ECO:0000313" key="2">
    <source>
        <dbReference type="EMBL" id="GFS26924.1"/>
    </source>
</evidence>
<comment type="caution">
    <text evidence="2">The sequence shown here is derived from an EMBL/GenBank/DDBJ whole genome shotgun (WGS) entry which is preliminary data.</text>
</comment>
<proteinExistence type="predicted"/>
<organism evidence="2 3">
    <name type="scientific">Elysia marginata</name>
    <dbReference type="NCBI Taxonomy" id="1093978"/>
    <lineage>
        <taxon>Eukaryota</taxon>
        <taxon>Metazoa</taxon>
        <taxon>Spiralia</taxon>
        <taxon>Lophotrochozoa</taxon>
        <taxon>Mollusca</taxon>
        <taxon>Gastropoda</taxon>
        <taxon>Heterobranchia</taxon>
        <taxon>Euthyneura</taxon>
        <taxon>Panpulmonata</taxon>
        <taxon>Sacoglossa</taxon>
        <taxon>Placobranchoidea</taxon>
        <taxon>Plakobranchidae</taxon>
        <taxon>Elysia</taxon>
    </lineage>
</organism>
<gene>
    <name evidence="2" type="ORF">ElyMa_001734400</name>
</gene>
<keyword evidence="3" id="KW-1185">Reference proteome</keyword>
<dbReference type="EMBL" id="BMAT01003508">
    <property type="protein sequence ID" value="GFS26924.1"/>
    <property type="molecule type" value="Genomic_DNA"/>
</dbReference>
<evidence type="ECO:0000256" key="1">
    <source>
        <dbReference type="SAM" id="MobiDB-lite"/>
    </source>
</evidence>